<protein>
    <submittedName>
        <fullName evidence="2">Uncharacterized protein</fullName>
    </submittedName>
</protein>
<evidence type="ECO:0000256" key="1">
    <source>
        <dbReference type="SAM" id="MobiDB-lite"/>
    </source>
</evidence>
<evidence type="ECO:0000313" key="2">
    <source>
        <dbReference type="EMBL" id="SFD82872.1"/>
    </source>
</evidence>
<dbReference type="AlphaFoldDB" id="A0A1I1VIK0"/>
<dbReference type="EMBL" id="FOMJ01000009">
    <property type="protein sequence ID" value="SFD82872.1"/>
    <property type="molecule type" value="Genomic_DNA"/>
</dbReference>
<gene>
    <name evidence="2" type="ORF">SAMN05660831_02408</name>
</gene>
<evidence type="ECO:0000313" key="3">
    <source>
        <dbReference type="Proteomes" id="UP000198611"/>
    </source>
</evidence>
<keyword evidence="3" id="KW-1185">Reference proteome</keyword>
<name>A0A1I1VIK0_9GAMM</name>
<dbReference type="RefSeq" id="WP_143613264.1">
    <property type="nucleotide sequence ID" value="NZ_FOMJ01000009.1"/>
</dbReference>
<reference evidence="2 3" key="1">
    <citation type="submission" date="2016-10" db="EMBL/GenBank/DDBJ databases">
        <authorList>
            <person name="de Groot N.N."/>
        </authorList>
    </citation>
    <scope>NUCLEOTIDE SEQUENCE [LARGE SCALE GENOMIC DNA]</scope>
    <source>
        <strain evidence="2 3">HL3</strain>
    </source>
</reference>
<dbReference type="Proteomes" id="UP000198611">
    <property type="component" value="Unassembled WGS sequence"/>
</dbReference>
<feature type="compositionally biased region" description="Basic and acidic residues" evidence="1">
    <location>
        <begin position="325"/>
        <end position="336"/>
    </location>
</feature>
<organism evidence="2 3">
    <name type="scientific">Thiohalospira halophila DSM 15071</name>
    <dbReference type="NCBI Taxonomy" id="1123397"/>
    <lineage>
        <taxon>Bacteria</taxon>
        <taxon>Pseudomonadati</taxon>
        <taxon>Pseudomonadota</taxon>
        <taxon>Gammaproteobacteria</taxon>
        <taxon>Thiohalospirales</taxon>
        <taxon>Thiohalospiraceae</taxon>
        <taxon>Thiohalospira</taxon>
    </lineage>
</organism>
<sequence>MNTTKLHIIAKALKKEMARVESVSLINQAVQALQNQINQPQQPNHQQQLSNHLTNLYNRLEGSPVDGFSPAWRDAMEELGVSGEFGKKLEARVRSIFERNQITPQTALEEMKDLHEDLSGTETQLSALVGGLEYFGVGEDKLEINECEVGIVIPRSYVKDNLKGFGLELIEIEKSLLVFSELATGQREPLEIRQISSSELSVFLDYIPEIGASIAIAVERIVALYKQLLEIKKLKKELVSNEVPEDKLAGIEEHAASIVSPKLDELANELMEKFGDHLDSSRRNEVATEVRHSLNKIANRIDRGFNIELRVSEQAQGEEEEETKDADSKEAARQQIRESASSIEYLDQVGEPVLFLPENNDETQK</sequence>
<dbReference type="OrthoDB" id="1550362at2"/>
<accession>A0A1I1VIK0</accession>
<feature type="region of interest" description="Disordered" evidence="1">
    <location>
        <begin position="313"/>
        <end position="344"/>
    </location>
</feature>
<proteinExistence type="predicted"/>